<evidence type="ECO:0000256" key="3">
    <source>
        <dbReference type="ARBA" id="ARBA00022723"/>
    </source>
</evidence>
<keyword evidence="2" id="KW-0548">Nucleotidyltransferase</keyword>
<dbReference type="InterPro" id="IPR048445">
    <property type="entry name" value="DncV-like_NTFase"/>
</dbReference>
<evidence type="ECO:0000256" key="1">
    <source>
        <dbReference type="ARBA" id="ARBA00022679"/>
    </source>
</evidence>
<dbReference type="OrthoDB" id="7572058at2"/>
<evidence type="ECO:0000313" key="14">
    <source>
        <dbReference type="Proteomes" id="UP000241247"/>
    </source>
</evidence>
<dbReference type="GO" id="GO:0016779">
    <property type="term" value="F:nucleotidyltransferase activity"/>
    <property type="evidence" value="ECO:0007669"/>
    <property type="project" value="UniProtKB-KW"/>
</dbReference>
<evidence type="ECO:0000313" key="13">
    <source>
        <dbReference type="EMBL" id="PTM90147.1"/>
    </source>
</evidence>
<name>A0A2T5ATU8_MYCDI</name>
<reference evidence="13 14" key="1">
    <citation type="submission" date="2018-04" db="EMBL/GenBank/DDBJ databases">
        <title>Genomic Encyclopedia of Type Strains, Phase IV (KMG-IV): sequencing the most valuable type-strain genomes for metagenomic binning, comparative biology and taxonomic classification.</title>
        <authorList>
            <person name="Goeker M."/>
        </authorList>
    </citation>
    <scope>NUCLEOTIDE SEQUENCE [LARGE SCALE GENOMIC DNA]</scope>
    <source>
        <strain evidence="13 14">DSM 7138</strain>
    </source>
</reference>
<comment type="caution">
    <text evidence="13">The sequence shown here is derived from an EMBL/GenBank/DDBJ whole genome shotgun (WGS) entry which is preliminary data.</text>
</comment>
<dbReference type="GO" id="GO:0009117">
    <property type="term" value="P:nucleotide metabolic process"/>
    <property type="evidence" value="ECO:0007669"/>
    <property type="project" value="UniProtKB-KW"/>
</dbReference>
<feature type="compositionally biased region" description="Basic and acidic residues" evidence="11">
    <location>
        <begin position="318"/>
        <end position="327"/>
    </location>
</feature>
<dbReference type="Pfam" id="PF21654">
    <property type="entry name" value="DncV-like_NTFase"/>
    <property type="match status" value="1"/>
</dbReference>
<dbReference type="GO" id="GO:0005524">
    <property type="term" value="F:ATP binding"/>
    <property type="evidence" value="ECO:0007669"/>
    <property type="project" value="UniProtKB-KW"/>
</dbReference>
<sequence>MKNCHAQVLKYQRTEVKLSDDDRQDIKDKADTNRKRLKDGLAANGDPKPIGMHTQGSYSMKTMIQEEDGDYDIDDGVYFQKDDLVGPQGGEMSALAVRKMVCNALQDKRFKTPPAVRKNCVRVYYDDGYHVDVPSYRKIKVKDPISGDMKAAWELASSDWKRSDARAVTNWFRTANETKCSDASKDGNSGQFVRMTRLMKKFARSRASWKSQTTSGFAISRLVEYCYLEDEQRDDQAFHRLMKEIHYRLGYDDTIEHPTLNGENIVDSGDAKVAFFRDCLETNLKHLEVLGDPDCTHDQAMKAWDKVFNTDWFKDQPDPHAERKLDGRMSSGPFIKQGEARYAASKERFA</sequence>
<keyword evidence="6" id="KW-0460">Magnesium</keyword>
<dbReference type="RefSeq" id="WP_108004636.1">
    <property type="nucleotide sequence ID" value="NZ_JBHEEX010000016.1"/>
</dbReference>
<evidence type="ECO:0000256" key="5">
    <source>
        <dbReference type="ARBA" id="ARBA00022840"/>
    </source>
</evidence>
<evidence type="ECO:0000256" key="8">
    <source>
        <dbReference type="ARBA" id="ARBA00023118"/>
    </source>
</evidence>
<evidence type="ECO:0000259" key="12">
    <source>
        <dbReference type="Pfam" id="PF21654"/>
    </source>
</evidence>
<evidence type="ECO:0000256" key="9">
    <source>
        <dbReference type="ARBA" id="ARBA00044145"/>
    </source>
</evidence>
<evidence type="ECO:0000256" key="11">
    <source>
        <dbReference type="SAM" id="MobiDB-lite"/>
    </source>
</evidence>
<feature type="region of interest" description="Disordered" evidence="11">
    <location>
        <begin position="318"/>
        <end position="350"/>
    </location>
</feature>
<gene>
    <name evidence="13" type="ORF">C7449_11027</name>
</gene>
<dbReference type="Proteomes" id="UP000241247">
    <property type="component" value="Unassembled WGS sequence"/>
</dbReference>
<evidence type="ECO:0000256" key="2">
    <source>
        <dbReference type="ARBA" id="ARBA00022695"/>
    </source>
</evidence>
<comment type="catalytic activity">
    <reaction evidence="10">
        <text>GTP + ATP = 3',3'-cGAMP + 2 diphosphate</text>
        <dbReference type="Rhea" id="RHEA:35647"/>
        <dbReference type="ChEBI" id="CHEBI:30616"/>
        <dbReference type="ChEBI" id="CHEBI:33019"/>
        <dbReference type="ChEBI" id="CHEBI:37565"/>
        <dbReference type="ChEBI" id="CHEBI:71501"/>
    </reaction>
    <physiologicalReaction direction="left-to-right" evidence="10">
        <dbReference type="Rhea" id="RHEA:35648"/>
    </physiologicalReaction>
</comment>
<dbReference type="GO" id="GO:0046872">
    <property type="term" value="F:metal ion binding"/>
    <property type="evidence" value="ECO:0007669"/>
    <property type="project" value="UniProtKB-KW"/>
</dbReference>
<accession>A0A2T5ATU8</accession>
<evidence type="ECO:0000256" key="7">
    <source>
        <dbReference type="ARBA" id="ARBA00023080"/>
    </source>
</evidence>
<keyword evidence="1" id="KW-0808">Transferase</keyword>
<protein>
    <recommendedName>
        <fullName evidence="9">Cyclic GMP-AMP synthase</fullName>
    </recommendedName>
</protein>
<organism evidence="13 14">
    <name type="scientific">Mycoplana dimorpha</name>
    <dbReference type="NCBI Taxonomy" id="28320"/>
    <lineage>
        <taxon>Bacteria</taxon>
        <taxon>Pseudomonadati</taxon>
        <taxon>Pseudomonadota</taxon>
        <taxon>Alphaproteobacteria</taxon>
        <taxon>Hyphomicrobiales</taxon>
        <taxon>Rhizobiaceae</taxon>
        <taxon>Mycoplana</taxon>
    </lineage>
</organism>
<evidence type="ECO:0000256" key="4">
    <source>
        <dbReference type="ARBA" id="ARBA00022741"/>
    </source>
</evidence>
<keyword evidence="14" id="KW-1185">Reference proteome</keyword>
<keyword evidence="7" id="KW-0546">Nucleotide metabolism</keyword>
<keyword evidence="5" id="KW-0067">ATP-binding</keyword>
<keyword evidence="8" id="KW-0051">Antiviral defense</keyword>
<evidence type="ECO:0000256" key="10">
    <source>
        <dbReference type="ARBA" id="ARBA00048304"/>
    </source>
</evidence>
<keyword evidence="4" id="KW-0547">Nucleotide-binding</keyword>
<proteinExistence type="predicted"/>
<dbReference type="AlphaFoldDB" id="A0A2T5ATU8"/>
<dbReference type="EMBL" id="PZZZ01000010">
    <property type="protein sequence ID" value="PTM90147.1"/>
    <property type="molecule type" value="Genomic_DNA"/>
</dbReference>
<keyword evidence="3" id="KW-0479">Metal-binding</keyword>
<feature type="domain" description="Cyclic GMP-AMP synthase DncV-like nucleotidyltransferase" evidence="12">
    <location>
        <begin position="53"/>
        <end position="136"/>
    </location>
</feature>
<dbReference type="GO" id="GO:0051607">
    <property type="term" value="P:defense response to virus"/>
    <property type="evidence" value="ECO:0007669"/>
    <property type="project" value="UniProtKB-KW"/>
</dbReference>
<evidence type="ECO:0000256" key="6">
    <source>
        <dbReference type="ARBA" id="ARBA00022842"/>
    </source>
</evidence>